<reference evidence="1" key="1">
    <citation type="submission" date="2013-07" db="EMBL/GenBank/DDBJ databases">
        <title>The genome of an arbuscular mycorrhizal fungus provides insights into the evolution of the oldest plant symbiosis.</title>
        <authorList>
            <consortium name="DOE Joint Genome Institute"/>
            <person name="Tisserant E."/>
            <person name="Malbreil M."/>
            <person name="Kuo A."/>
            <person name="Kohler A."/>
            <person name="Symeonidi A."/>
            <person name="Balestrini R."/>
            <person name="Charron P."/>
            <person name="Duensing N."/>
            <person name="Frei-dit-Frey N."/>
            <person name="Gianinazzi-Pearson V."/>
            <person name="Gilbert B."/>
            <person name="Handa Y."/>
            <person name="Hijri M."/>
            <person name="Kaul R."/>
            <person name="Kawaguchi M."/>
            <person name="Krajinski F."/>
            <person name="Lammers P."/>
            <person name="Lapierre D."/>
            <person name="Masclaux F.G."/>
            <person name="Murat C."/>
            <person name="Morin E."/>
            <person name="Ndikumana S."/>
            <person name="Pagni M."/>
            <person name="Petitpierre D."/>
            <person name="Requena N."/>
            <person name="Rosikiewicz P."/>
            <person name="Riley R."/>
            <person name="Saito K."/>
            <person name="San Clemente H."/>
            <person name="Shapiro H."/>
            <person name="van Tuinen D."/>
            <person name="Becard G."/>
            <person name="Bonfante P."/>
            <person name="Paszkowski U."/>
            <person name="Shachar-Hill Y."/>
            <person name="Young J.P."/>
            <person name="Sanders I.R."/>
            <person name="Henrissat B."/>
            <person name="Rensing S.A."/>
            <person name="Grigoriev I.V."/>
            <person name="Corradi N."/>
            <person name="Roux C."/>
            <person name="Martin F."/>
        </authorList>
    </citation>
    <scope>NUCLEOTIDE SEQUENCE</scope>
    <source>
        <strain evidence="1">DAOM 197198</strain>
    </source>
</reference>
<dbReference type="HOGENOM" id="CLU_2455888_0_0_1"/>
<proteinExistence type="predicted"/>
<dbReference type="EMBL" id="KI281716">
    <property type="protein sequence ID" value="ESA15701.1"/>
    <property type="molecule type" value="Genomic_DNA"/>
</dbReference>
<accession>U9UJB3</accession>
<sequence length="89" mass="10241">MLECIEDNLLLMPHMHIFQYIVPEYFVYLDAKNAQCTLLSMKKSKIPFTSLVALRSTCHVPKGCVIASFFPLFAHIVEFAINKINNYIC</sequence>
<evidence type="ECO:0000313" key="1">
    <source>
        <dbReference type="EMBL" id="ESA15701.1"/>
    </source>
</evidence>
<dbReference type="AlphaFoldDB" id="U9UJB3"/>
<gene>
    <name evidence="1" type="ORF">GLOINDRAFT_345927</name>
</gene>
<organism evidence="1">
    <name type="scientific">Rhizophagus irregularis (strain DAOM 181602 / DAOM 197198 / MUCL 43194)</name>
    <name type="common">Arbuscular mycorrhizal fungus</name>
    <name type="synonym">Glomus intraradices</name>
    <dbReference type="NCBI Taxonomy" id="747089"/>
    <lineage>
        <taxon>Eukaryota</taxon>
        <taxon>Fungi</taxon>
        <taxon>Fungi incertae sedis</taxon>
        <taxon>Mucoromycota</taxon>
        <taxon>Glomeromycotina</taxon>
        <taxon>Glomeromycetes</taxon>
        <taxon>Glomerales</taxon>
        <taxon>Glomeraceae</taxon>
        <taxon>Rhizophagus</taxon>
    </lineage>
</organism>
<protein>
    <submittedName>
        <fullName evidence="1">Uncharacterized protein</fullName>
    </submittedName>
</protein>
<name>U9UJB3_RHIID</name>